<dbReference type="InterPro" id="IPR027417">
    <property type="entry name" value="P-loop_NTPase"/>
</dbReference>
<dbReference type="PANTHER" id="PTHR37807:SF3">
    <property type="entry name" value="OS07G0160300 PROTEIN"/>
    <property type="match status" value="1"/>
</dbReference>
<dbReference type="Pfam" id="PF13671">
    <property type="entry name" value="AAA_33"/>
    <property type="match status" value="1"/>
</dbReference>
<protein>
    <submittedName>
        <fullName evidence="1">AAA family ATPase</fullName>
    </submittedName>
</protein>
<dbReference type="EMBL" id="CP126980">
    <property type="protein sequence ID" value="WIN00394.1"/>
    <property type="molecule type" value="Genomic_DNA"/>
</dbReference>
<dbReference type="PANTHER" id="PTHR37807">
    <property type="entry name" value="OS07G0160300 PROTEIN"/>
    <property type="match status" value="1"/>
</dbReference>
<dbReference type="SUPFAM" id="SSF52540">
    <property type="entry name" value="P-loop containing nucleoside triphosphate hydrolases"/>
    <property type="match status" value="1"/>
</dbReference>
<proteinExistence type="predicted"/>
<name>A0ABY8WUK7_9ACTN</name>
<evidence type="ECO:0000313" key="2">
    <source>
        <dbReference type="Proteomes" id="UP001240150"/>
    </source>
</evidence>
<sequence length="325" mass="34479">MDDLVAGTPALTRLRWLLEGLSGRWSADVDVAGALDPGFAARIGGASALRDITDSRAAGLAPIRVVGVDADGTAATARFRTRDDDLWVSHVEVEPEAPHRITLTHTQRWVPDYLTPGLPADFTDVPMPSGSGAALIVFGGVPGSGKSTVSERVGAALDVPVFALDWLLGALSPFGMRHRTDIMSIGDELLTTLAYRELSAGRSAILDTTSEDPDVRARWASLASAAGAAFVPVVCACGVESLHRERVETRVRGIPGWADAGDWPNARARLAAFPPWPDALLVDTARPLEDCVATVLDHVDRRRDADASLGLTMRSVPARPGSAKR</sequence>
<accession>A0ABY8WUK7</accession>
<gene>
    <name evidence="1" type="ORF">ACTOB_004098</name>
</gene>
<dbReference type="Proteomes" id="UP001240150">
    <property type="component" value="Chromosome"/>
</dbReference>
<dbReference type="Gene3D" id="3.40.50.300">
    <property type="entry name" value="P-loop containing nucleotide triphosphate hydrolases"/>
    <property type="match status" value="1"/>
</dbReference>
<organism evidence="1 2">
    <name type="scientific">Actinoplanes oblitus</name>
    <dbReference type="NCBI Taxonomy" id="3040509"/>
    <lineage>
        <taxon>Bacteria</taxon>
        <taxon>Bacillati</taxon>
        <taxon>Actinomycetota</taxon>
        <taxon>Actinomycetes</taxon>
        <taxon>Micromonosporales</taxon>
        <taxon>Micromonosporaceae</taxon>
        <taxon>Actinoplanes</taxon>
    </lineage>
</organism>
<reference evidence="1 2" key="1">
    <citation type="submission" date="2023-06" db="EMBL/GenBank/DDBJ databases">
        <authorList>
            <person name="Yushchuk O."/>
            <person name="Binda E."/>
            <person name="Ruckert-Reed C."/>
            <person name="Fedorenko V."/>
            <person name="Kalinowski J."/>
            <person name="Marinelli F."/>
        </authorList>
    </citation>
    <scope>NUCLEOTIDE SEQUENCE [LARGE SCALE GENOMIC DNA]</scope>
    <source>
        <strain evidence="1 2">NRRL 3884</strain>
    </source>
</reference>
<evidence type="ECO:0000313" key="1">
    <source>
        <dbReference type="EMBL" id="WIN00394.1"/>
    </source>
</evidence>
<dbReference type="RefSeq" id="WP_284921919.1">
    <property type="nucleotide sequence ID" value="NZ_CP126980.1"/>
</dbReference>
<keyword evidence="2" id="KW-1185">Reference proteome</keyword>